<accession>A0A9X0CI80</accession>
<dbReference type="FunFam" id="1.10.510.10:FF:000986">
    <property type="entry name" value="Protein tyrosine kinase 2aa"/>
    <property type="match status" value="1"/>
</dbReference>
<dbReference type="Pfam" id="PF07714">
    <property type="entry name" value="PK_Tyr_Ser-Thr"/>
    <property type="match status" value="1"/>
</dbReference>
<feature type="domain" description="Protein kinase" evidence="1">
    <location>
        <begin position="1"/>
        <end position="108"/>
    </location>
</feature>
<gene>
    <name evidence="2" type="ORF">OS493_029455</name>
</gene>
<dbReference type="PANTHER" id="PTHR24416:SF617">
    <property type="entry name" value="RET ONCOGENE, ISOFORM A"/>
    <property type="match status" value="1"/>
</dbReference>
<dbReference type="Proteomes" id="UP001163046">
    <property type="component" value="Unassembled WGS sequence"/>
</dbReference>
<dbReference type="GO" id="GO:0005886">
    <property type="term" value="C:plasma membrane"/>
    <property type="evidence" value="ECO:0007669"/>
    <property type="project" value="TreeGrafter"/>
</dbReference>
<dbReference type="Gene3D" id="1.10.510.10">
    <property type="entry name" value="Transferase(Phosphotransferase) domain 1"/>
    <property type="match status" value="1"/>
</dbReference>
<dbReference type="PANTHER" id="PTHR24416">
    <property type="entry name" value="TYROSINE-PROTEIN KINASE RECEPTOR"/>
    <property type="match status" value="1"/>
</dbReference>
<dbReference type="GO" id="GO:0007169">
    <property type="term" value="P:cell surface receptor protein tyrosine kinase signaling pathway"/>
    <property type="evidence" value="ECO:0007669"/>
    <property type="project" value="TreeGrafter"/>
</dbReference>
<dbReference type="InterPro" id="IPR020635">
    <property type="entry name" value="Tyr_kinase_cat_dom"/>
</dbReference>
<dbReference type="GO" id="GO:0043235">
    <property type="term" value="C:receptor complex"/>
    <property type="evidence" value="ECO:0007669"/>
    <property type="project" value="TreeGrafter"/>
</dbReference>
<comment type="caution">
    <text evidence="2">The sequence shown here is derived from an EMBL/GenBank/DDBJ whole genome shotgun (WGS) entry which is preliminary data.</text>
</comment>
<dbReference type="EMBL" id="MU827331">
    <property type="protein sequence ID" value="KAJ7354896.1"/>
    <property type="molecule type" value="Genomic_DNA"/>
</dbReference>
<dbReference type="PROSITE" id="PS50011">
    <property type="entry name" value="PROTEIN_KINASE_DOM"/>
    <property type="match status" value="1"/>
</dbReference>
<dbReference type="InterPro" id="IPR000719">
    <property type="entry name" value="Prot_kinase_dom"/>
</dbReference>
<dbReference type="InterPro" id="IPR001245">
    <property type="entry name" value="Ser-Thr/Tyr_kinase_cat_dom"/>
</dbReference>
<reference evidence="2" key="1">
    <citation type="submission" date="2023-01" db="EMBL/GenBank/DDBJ databases">
        <title>Genome assembly of the deep-sea coral Lophelia pertusa.</title>
        <authorList>
            <person name="Herrera S."/>
            <person name="Cordes E."/>
        </authorList>
    </citation>
    <scope>NUCLEOTIDE SEQUENCE</scope>
    <source>
        <strain evidence="2">USNM1676648</strain>
        <tissue evidence="2">Polyp</tissue>
    </source>
</reference>
<organism evidence="2 3">
    <name type="scientific">Desmophyllum pertusum</name>
    <dbReference type="NCBI Taxonomy" id="174260"/>
    <lineage>
        <taxon>Eukaryota</taxon>
        <taxon>Metazoa</taxon>
        <taxon>Cnidaria</taxon>
        <taxon>Anthozoa</taxon>
        <taxon>Hexacorallia</taxon>
        <taxon>Scleractinia</taxon>
        <taxon>Caryophylliina</taxon>
        <taxon>Caryophylliidae</taxon>
        <taxon>Desmophyllum</taxon>
    </lineage>
</organism>
<dbReference type="PRINTS" id="PR00109">
    <property type="entry name" value="TYRKINASE"/>
</dbReference>
<dbReference type="GO" id="GO:0005524">
    <property type="term" value="F:ATP binding"/>
    <property type="evidence" value="ECO:0007669"/>
    <property type="project" value="InterPro"/>
</dbReference>
<evidence type="ECO:0000259" key="1">
    <source>
        <dbReference type="PROSITE" id="PS50011"/>
    </source>
</evidence>
<dbReference type="GO" id="GO:0004714">
    <property type="term" value="F:transmembrane receptor protein tyrosine kinase activity"/>
    <property type="evidence" value="ECO:0007669"/>
    <property type="project" value="TreeGrafter"/>
</dbReference>
<evidence type="ECO:0000313" key="2">
    <source>
        <dbReference type="EMBL" id="KAJ7354896.1"/>
    </source>
</evidence>
<sequence>MAHLATCRGKLPVKWMAIESLETYIFTIESDVWAYGVLLWEMESGGLKPYAGLNTTELIAELKKGYRMEKPNGCSDEMYQVMRDCWNPNPKARPTFEQLVIRLGSKTVA</sequence>
<protein>
    <recommendedName>
        <fullName evidence="1">Protein kinase domain-containing protein</fullName>
    </recommendedName>
</protein>
<dbReference type="InterPro" id="IPR050122">
    <property type="entry name" value="RTK"/>
</dbReference>
<dbReference type="OrthoDB" id="5973798at2759"/>
<keyword evidence="3" id="KW-1185">Reference proteome</keyword>
<dbReference type="AlphaFoldDB" id="A0A9X0CI80"/>
<dbReference type="SUPFAM" id="SSF56112">
    <property type="entry name" value="Protein kinase-like (PK-like)"/>
    <property type="match status" value="1"/>
</dbReference>
<name>A0A9X0CI80_9CNID</name>
<dbReference type="SMART" id="SM00219">
    <property type="entry name" value="TyrKc"/>
    <property type="match status" value="1"/>
</dbReference>
<dbReference type="InterPro" id="IPR011009">
    <property type="entry name" value="Kinase-like_dom_sf"/>
</dbReference>
<proteinExistence type="predicted"/>
<evidence type="ECO:0000313" key="3">
    <source>
        <dbReference type="Proteomes" id="UP001163046"/>
    </source>
</evidence>